<keyword evidence="3" id="KW-1185">Reference proteome</keyword>
<proteinExistence type="predicted"/>
<keyword evidence="1" id="KW-0812">Transmembrane</keyword>
<comment type="caution">
    <text evidence="2">The sequence shown here is derived from an EMBL/GenBank/DDBJ whole genome shotgun (WGS) entry which is preliminary data.</text>
</comment>
<sequence>MSVIAIPRALRDRLGDEATDDLVLVFNSIDPDLVKLKAEISKDLATKADLSIEIAKVNERISIEIAKVNERISIETGKINERITLETGKINERITEEVGTLRTELSVKIENASKENIKWMFLFWIGQIAAMVAIIKFFVVK</sequence>
<keyword evidence="1" id="KW-0472">Membrane</keyword>
<organism evidence="2 3">
    <name type="scientific">Candidatus Magnetominusculus xianensis</name>
    <dbReference type="NCBI Taxonomy" id="1748249"/>
    <lineage>
        <taxon>Bacteria</taxon>
        <taxon>Pseudomonadati</taxon>
        <taxon>Nitrospirota</taxon>
        <taxon>Nitrospiria</taxon>
        <taxon>Nitrospirales</taxon>
        <taxon>Nitrospiraceae</taxon>
        <taxon>Candidatus Magnetominusculus</taxon>
    </lineage>
</organism>
<accession>A0ABR5SC85</accession>
<keyword evidence="1" id="KW-1133">Transmembrane helix</keyword>
<reference evidence="2 3" key="1">
    <citation type="submission" date="2015-11" db="EMBL/GenBank/DDBJ databases">
        <authorList>
            <person name="Lin W."/>
        </authorList>
    </citation>
    <scope>NUCLEOTIDE SEQUENCE [LARGE SCALE GENOMIC DNA]</scope>
    <source>
        <strain evidence="2 3">HCH-1</strain>
    </source>
</reference>
<protein>
    <recommendedName>
        <fullName evidence="4">DUF1640 domain-containing protein</fullName>
    </recommendedName>
</protein>
<dbReference type="EMBL" id="LNQR01000150">
    <property type="protein sequence ID" value="KWT73772.1"/>
    <property type="molecule type" value="Genomic_DNA"/>
</dbReference>
<evidence type="ECO:0000256" key="1">
    <source>
        <dbReference type="SAM" id="Phobius"/>
    </source>
</evidence>
<gene>
    <name evidence="2" type="ORF">ASN18_3354</name>
</gene>
<feature type="transmembrane region" description="Helical" evidence="1">
    <location>
        <begin position="119"/>
        <end position="139"/>
    </location>
</feature>
<dbReference type="RefSeq" id="WP_085053935.1">
    <property type="nucleotide sequence ID" value="NZ_LNQR01000150.1"/>
</dbReference>
<evidence type="ECO:0000313" key="3">
    <source>
        <dbReference type="Proteomes" id="UP000060487"/>
    </source>
</evidence>
<dbReference type="Proteomes" id="UP000060487">
    <property type="component" value="Unassembled WGS sequence"/>
</dbReference>
<evidence type="ECO:0008006" key="4">
    <source>
        <dbReference type="Google" id="ProtNLM"/>
    </source>
</evidence>
<name>A0ABR5SC85_9BACT</name>
<evidence type="ECO:0000313" key="2">
    <source>
        <dbReference type="EMBL" id="KWT73772.1"/>
    </source>
</evidence>